<dbReference type="PIRSF" id="PIRSF005496">
    <property type="entry name" value="ATP_hel_hrpB"/>
    <property type="match status" value="1"/>
</dbReference>
<protein>
    <submittedName>
        <fullName evidence="8">ATP-dependent RNA helicase HrpB</fullName>
        <ecNumber evidence="8">3.6.4.13</ecNumber>
    </submittedName>
</protein>
<dbReference type="InterPro" id="IPR027417">
    <property type="entry name" value="P-loop_NTPase"/>
</dbReference>
<feature type="domain" description="Helicase ATP-binding" evidence="6">
    <location>
        <begin position="17"/>
        <end position="178"/>
    </location>
</feature>
<dbReference type="Pfam" id="PF08482">
    <property type="entry name" value="HrpB_C"/>
    <property type="match status" value="1"/>
</dbReference>
<dbReference type="SMART" id="SM00487">
    <property type="entry name" value="DEXDc"/>
    <property type="match status" value="1"/>
</dbReference>
<keyword evidence="1" id="KW-0547">Nucleotide-binding</keyword>
<dbReference type="KEGG" id="pbap:Pla133_19970"/>
<evidence type="ECO:0000259" key="7">
    <source>
        <dbReference type="PROSITE" id="PS51194"/>
    </source>
</evidence>
<dbReference type="Proteomes" id="UP000316921">
    <property type="component" value="Chromosome"/>
</dbReference>
<name>A0A518BIW5_9BACT</name>
<gene>
    <name evidence="8" type="primary">hrpB</name>
    <name evidence="8" type="ORF">Pla133_19970</name>
</gene>
<dbReference type="NCBIfam" id="TIGR01970">
    <property type="entry name" value="DEAH_box_HrpB"/>
    <property type="match status" value="1"/>
</dbReference>
<evidence type="ECO:0000256" key="5">
    <source>
        <dbReference type="SAM" id="MobiDB-lite"/>
    </source>
</evidence>
<keyword evidence="9" id="KW-1185">Reference proteome</keyword>
<dbReference type="CDD" id="cd18791">
    <property type="entry name" value="SF2_C_RHA"/>
    <property type="match status" value="1"/>
</dbReference>
<accession>A0A518BIW5</accession>
<reference evidence="8 9" key="1">
    <citation type="submission" date="2019-02" db="EMBL/GenBank/DDBJ databases">
        <title>Deep-cultivation of Planctomycetes and their phenomic and genomic characterization uncovers novel biology.</title>
        <authorList>
            <person name="Wiegand S."/>
            <person name="Jogler M."/>
            <person name="Boedeker C."/>
            <person name="Pinto D."/>
            <person name="Vollmers J."/>
            <person name="Rivas-Marin E."/>
            <person name="Kohn T."/>
            <person name="Peeters S.H."/>
            <person name="Heuer A."/>
            <person name="Rast P."/>
            <person name="Oberbeckmann S."/>
            <person name="Bunk B."/>
            <person name="Jeske O."/>
            <person name="Meyerdierks A."/>
            <person name="Storesund J.E."/>
            <person name="Kallscheuer N."/>
            <person name="Luecker S."/>
            <person name="Lage O.M."/>
            <person name="Pohl T."/>
            <person name="Merkel B.J."/>
            <person name="Hornburger P."/>
            <person name="Mueller R.-W."/>
            <person name="Bruemmer F."/>
            <person name="Labrenz M."/>
            <person name="Spormann A.M."/>
            <person name="Op den Camp H."/>
            <person name="Overmann J."/>
            <person name="Amann R."/>
            <person name="Jetten M.S.M."/>
            <person name="Mascher T."/>
            <person name="Medema M.H."/>
            <person name="Devos D.P."/>
            <person name="Kaster A.-K."/>
            <person name="Ovreas L."/>
            <person name="Rohde M."/>
            <person name="Galperin M.Y."/>
            <person name="Jogler C."/>
        </authorList>
    </citation>
    <scope>NUCLEOTIDE SEQUENCE [LARGE SCALE GENOMIC DNA]</scope>
    <source>
        <strain evidence="8 9">Pla133</strain>
    </source>
</reference>
<dbReference type="SMART" id="SM00490">
    <property type="entry name" value="HELICc"/>
    <property type="match status" value="1"/>
</dbReference>
<dbReference type="Gene3D" id="3.40.50.300">
    <property type="entry name" value="P-loop containing nucleotide triphosphate hydrolases"/>
    <property type="match status" value="2"/>
</dbReference>
<dbReference type="PROSITE" id="PS51192">
    <property type="entry name" value="HELICASE_ATP_BIND_1"/>
    <property type="match status" value="1"/>
</dbReference>
<evidence type="ECO:0000313" key="9">
    <source>
        <dbReference type="Proteomes" id="UP000316921"/>
    </source>
</evidence>
<keyword evidence="2 8" id="KW-0378">Hydrolase</keyword>
<dbReference type="GO" id="GO:0016787">
    <property type="term" value="F:hydrolase activity"/>
    <property type="evidence" value="ECO:0007669"/>
    <property type="project" value="UniProtKB-KW"/>
</dbReference>
<dbReference type="EC" id="3.6.4.13" evidence="8"/>
<dbReference type="EMBL" id="CP036287">
    <property type="protein sequence ID" value="QDU66921.1"/>
    <property type="molecule type" value="Genomic_DNA"/>
</dbReference>
<dbReference type="InterPro" id="IPR013689">
    <property type="entry name" value="RNA_helicase_ATP-dep_HrpB_C"/>
</dbReference>
<dbReference type="RefSeq" id="WP_419192307.1">
    <property type="nucleotide sequence ID" value="NZ_CP036287.1"/>
</dbReference>
<dbReference type="InterPro" id="IPR010225">
    <property type="entry name" value="HrpB"/>
</dbReference>
<dbReference type="GO" id="GO:0005524">
    <property type="term" value="F:ATP binding"/>
    <property type="evidence" value="ECO:0007669"/>
    <property type="project" value="UniProtKB-KW"/>
</dbReference>
<keyword evidence="4" id="KW-0067">ATP-binding</keyword>
<evidence type="ECO:0000256" key="1">
    <source>
        <dbReference type="ARBA" id="ARBA00022741"/>
    </source>
</evidence>
<dbReference type="AlphaFoldDB" id="A0A518BIW5"/>
<dbReference type="PANTHER" id="PTHR43519">
    <property type="entry name" value="ATP-DEPENDENT RNA HELICASE HRPB"/>
    <property type="match status" value="1"/>
</dbReference>
<evidence type="ECO:0000259" key="6">
    <source>
        <dbReference type="PROSITE" id="PS51192"/>
    </source>
</evidence>
<dbReference type="GO" id="GO:0003676">
    <property type="term" value="F:nucleic acid binding"/>
    <property type="evidence" value="ECO:0007669"/>
    <property type="project" value="InterPro"/>
</dbReference>
<evidence type="ECO:0000256" key="3">
    <source>
        <dbReference type="ARBA" id="ARBA00022806"/>
    </source>
</evidence>
<dbReference type="Pfam" id="PF00271">
    <property type="entry name" value="Helicase_C"/>
    <property type="match status" value="1"/>
</dbReference>
<proteinExistence type="predicted"/>
<dbReference type="SMART" id="SM00847">
    <property type="entry name" value="HA2"/>
    <property type="match status" value="1"/>
</dbReference>
<dbReference type="InterPro" id="IPR014001">
    <property type="entry name" value="Helicase_ATP-bd"/>
</dbReference>
<dbReference type="Gene3D" id="1.20.120.1080">
    <property type="match status" value="1"/>
</dbReference>
<dbReference type="PROSITE" id="PS51194">
    <property type="entry name" value="HELICASE_CTER"/>
    <property type="match status" value="1"/>
</dbReference>
<dbReference type="InterPro" id="IPR001650">
    <property type="entry name" value="Helicase_C-like"/>
</dbReference>
<evidence type="ECO:0000256" key="2">
    <source>
        <dbReference type="ARBA" id="ARBA00022801"/>
    </source>
</evidence>
<evidence type="ECO:0000313" key="8">
    <source>
        <dbReference type="EMBL" id="QDU66921.1"/>
    </source>
</evidence>
<organism evidence="8 9">
    <name type="scientific">Engelhardtia mirabilis</name>
    <dbReference type="NCBI Taxonomy" id="2528011"/>
    <lineage>
        <taxon>Bacteria</taxon>
        <taxon>Pseudomonadati</taxon>
        <taxon>Planctomycetota</taxon>
        <taxon>Planctomycetia</taxon>
        <taxon>Planctomycetia incertae sedis</taxon>
        <taxon>Engelhardtia</taxon>
    </lineage>
</organism>
<dbReference type="Pfam" id="PF00270">
    <property type="entry name" value="DEAD"/>
    <property type="match status" value="1"/>
</dbReference>
<feature type="region of interest" description="Disordered" evidence="5">
    <location>
        <begin position="825"/>
        <end position="847"/>
    </location>
</feature>
<dbReference type="PANTHER" id="PTHR43519:SF1">
    <property type="entry name" value="ATP-DEPENDENT RNA HELICASE HRPB"/>
    <property type="match status" value="1"/>
</dbReference>
<dbReference type="InterPro" id="IPR011545">
    <property type="entry name" value="DEAD/DEAH_box_helicase_dom"/>
</dbReference>
<sequence length="847" mass="92709">MTRTEPLPVDAVLAELVEVLRGGRAAVLRAPTGSGKTTRVPPALLDAGLGPVWLVVPRRIAARAAARRIADERGGRVGEEVGYEVRFDRQVGPRTRLIAMTDGVLLRKLREDPFLEGVGAVVFDEFHERRLATDLGLALARRVRAEVRPELALVVTSATLDPVPLREFLRGADGHPAALVESEGRSFEVRVSHRPVRPDEWLEERVFGALEQVGPAPDGGATLVFLPGRGEIAACARRLEGTPIGRAHTVLELHGDLAAGAQDAVFERSERPKLILATNVAESSITIPDVRRVVDTGLSRTMRHDAGVGVDRLELGRISRASAEQRAGRAGRTGPGEALRLWSPAEERSMAEFEAPEVARLDLSATVLQLIEQGEQDPAAFGWFEAPAPLALERALELLARLGATRAGGLTDLGRALASLPLAPRLGALLIEADRRGLRRHGAVAVALLAERDPFRRLGREERGRVRDAVDSDLLEDVRALEGTTRPDRHLDRGGARQVLRAAAQLERLRWPKVGGKLSRGDDPDEGFLRAVAAAYPDRLARRRRAGEPRALMAGGIGVELGAESRVTDSPFFVCVELLQTRAGPGREPLVARASAFDPEWLDEDRIERRVSVAYDPARDRVVATVERVFGDFVLGADERPVEDIAALEAALVTAAALDVPRALDLADEELTSFAARVACLALWRPELELPLIDEDFWRGLLPDLVPGRRSFADLRRSPRLALASARLTGQQLAALDRDAPERIAVPSGSRLKVNYEPGRAPQLAARIQELFGLRATPRVGGGRVPVVMQLLAPNGRPQQVTDDLESFWAKTYFDVRRELKRRYPKHSWPEDPLNAEAERRPGRRRK</sequence>
<feature type="domain" description="Helicase C-terminal" evidence="7">
    <location>
        <begin position="209"/>
        <end position="374"/>
    </location>
</feature>
<dbReference type="InterPro" id="IPR007502">
    <property type="entry name" value="Helicase-assoc_dom"/>
</dbReference>
<evidence type="ECO:0000256" key="4">
    <source>
        <dbReference type="ARBA" id="ARBA00022840"/>
    </source>
</evidence>
<keyword evidence="3 8" id="KW-0347">Helicase</keyword>
<dbReference type="GO" id="GO:0003724">
    <property type="term" value="F:RNA helicase activity"/>
    <property type="evidence" value="ECO:0007669"/>
    <property type="project" value="UniProtKB-EC"/>
</dbReference>
<dbReference type="SUPFAM" id="SSF52540">
    <property type="entry name" value="P-loop containing nucleoside triphosphate hydrolases"/>
    <property type="match status" value="1"/>
</dbReference>